<name>A0A5P8D408_9CAUD</name>
<proteinExistence type="predicted"/>
<evidence type="ECO:0000313" key="2">
    <source>
        <dbReference type="Proteomes" id="UP000326781"/>
    </source>
</evidence>
<evidence type="ECO:0000313" key="1">
    <source>
        <dbReference type="EMBL" id="QFP93797.1"/>
    </source>
</evidence>
<keyword evidence="2" id="KW-1185">Reference proteome</keyword>
<reference evidence="1 2" key="1">
    <citation type="submission" date="2019-08" db="EMBL/GenBank/DDBJ databases">
        <title>Six bacteriophages against potato bacterial diseases.</title>
        <authorList>
            <person name="Zhang X."/>
            <person name="Kering K."/>
        </authorList>
    </citation>
    <scope>NUCLEOTIDE SEQUENCE [LARGE SCALE GENOMIC DNA]</scope>
</reference>
<dbReference type="Proteomes" id="UP000326781">
    <property type="component" value="Segment"/>
</dbReference>
<sequence>MNLNLNLMERLTLLDILKVAEASDKLGADEAQLIARIRAILGEEA</sequence>
<protein>
    <submittedName>
        <fullName evidence="1">Uncharacterized protein</fullName>
    </submittedName>
</protein>
<accession>A0A5P8D408</accession>
<dbReference type="EMBL" id="MN270891">
    <property type="protein sequence ID" value="QFP93797.1"/>
    <property type="molecule type" value="Genomic_DNA"/>
</dbReference>
<organism evidence="1 2">
    <name type="scientific">Pectobacterium phage Wc4</name>
    <dbReference type="NCBI Taxonomy" id="2652428"/>
    <lineage>
        <taxon>Viruses</taxon>
        <taxon>Duplodnaviria</taxon>
        <taxon>Heunggongvirae</taxon>
        <taxon>Uroviricota</taxon>
        <taxon>Caudoviricetes</taxon>
        <taxon>Andersonviridae</taxon>
        <taxon>Andersonviridae incertae sedis</taxon>
        <taxon>Arnovirus</taxon>
        <taxon>Arnovirus Wc4</taxon>
    </lineage>
</organism>